<dbReference type="Gene3D" id="3.40.50.360">
    <property type="match status" value="1"/>
</dbReference>
<dbReference type="PANTHER" id="PTHR43278:SF4">
    <property type="entry name" value="NAD(P)H-DEPENDENT FMN-CONTAINING OXIDOREDUCTASE YWQN-RELATED"/>
    <property type="match status" value="1"/>
</dbReference>
<evidence type="ECO:0000256" key="1">
    <source>
        <dbReference type="ARBA" id="ARBA00022630"/>
    </source>
</evidence>
<keyword evidence="1" id="KW-0285">Flavoprotein</keyword>
<accession>A0AA44Q5T2</accession>
<keyword evidence="2" id="KW-0288">FMN</keyword>
<sequence>MFVIHGSSRPNGNTEALTHIMINGVDAEQVYLQDYTVHPIADQRHDAEGFQPVDDDYQNLIEQMLKHDTIIFATPLYWYGMSGHMKNFIDRWSQSLRDTLLHFKEKMKGKKMYVVIVGGDNPKLKALPLIAQFQYIFDFVGSSFEGYIIGDANAPGEILNDKEALAKIKLYNEHFKKIPIN</sequence>
<dbReference type="EMBL" id="NVBO01000322">
    <property type="protein sequence ID" value="PFR89075.1"/>
    <property type="molecule type" value="Genomic_DNA"/>
</dbReference>
<dbReference type="RefSeq" id="WP_000497591.1">
    <property type="nucleotide sequence ID" value="NZ_NTUG01000082.1"/>
</dbReference>
<evidence type="ECO:0000313" key="5">
    <source>
        <dbReference type="Proteomes" id="UP000226357"/>
    </source>
</evidence>
<evidence type="ECO:0000256" key="2">
    <source>
        <dbReference type="ARBA" id="ARBA00022643"/>
    </source>
</evidence>
<dbReference type="InterPro" id="IPR029039">
    <property type="entry name" value="Flavoprotein-like_sf"/>
</dbReference>
<gene>
    <name evidence="4" type="ORF">COK38_25085</name>
</gene>
<protein>
    <submittedName>
        <fullName evidence="4">Flavodoxin family protein</fullName>
    </submittedName>
</protein>
<dbReference type="AlphaFoldDB" id="A0AA44Q5T2"/>
<comment type="caution">
    <text evidence="4">The sequence shown here is derived from an EMBL/GenBank/DDBJ whole genome shotgun (WGS) entry which is preliminary data.</text>
</comment>
<dbReference type="PANTHER" id="PTHR43278">
    <property type="entry name" value="NAD(P)H-DEPENDENT FMN-CONTAINING OXIDOREDUCTASE YWQN-RELATED"/>
    <property type="match status" value="1"/>
</dbReference>
<evidence type="ECO:0000313" key="4">
    <source>
        <dbReference type="EMBL" id="PFR89075.1"/>
    </source>
</evidence>
<dbReference type="Pfam" id="PF03358">
    <property type="entry name" value="FMN_red"/>
    <property type="match status" value="1"/>
</dbReference>
<proteinExistence type="predicted"/>
<dbReference type="GO" id="GO:0016491">
    <property type="term" value="F:oxidoreductase activity"/>
    <property type="evidence" value="ECO:0007669"/>
    <property type="project" value="InterPro"/>
</dbReference>
<reference evidence="4 5" key="1">
    <citation type="submission" date="2017-09" db="EMBL/GenBank/DDBJ databases">
        <title>Large-scale bioinformatics analysis of Bacillus genomes uncovers conserved roles of natural products in bacterial physiology.</title>
        <authorList>
            <consortium name="Agbiome Team Llc"/>
            <person name="Bleich R.M."/>
            <person name="Grubbs K.J."/>
            <person name="Santa Maria K.C."/>
            <person name="Allen S.E."/>
            <person name="Farag S."/>
            <person name="Shank E.A."/>
            <person name="Bowers A."/>
        </authorList>
    </citation>
    <scope>NUCLEOTIDE SEQUENCE [LARGE SCALE GENOMIC DNA]</scope>
    <source>
        <strain evidence="4 5">AFS067272</strain>
    </source>
</reference>
<dbReference type="Proteomes" id="UP000226357">
    <property type="component" value="Unassembled WGS sequence"/>
</dbReference>
<dbReference type="InterPro" id="IPR051796">
    <property type="entry name" value="ISF_SsuE-like"/>
</dbReference>
<organism evidence="4 5">
    <name type="scientific">Bacillus cereus</name>
    <dbReference type="NCBI Taxonomy" id="1396"/>
    <lineage>
        <taxon>Bacteria</taxon>
        <taxon>Bacillati</taxon>
        <taxon>Bacillota</taxon>
        <taxon>Bacilli</taxon>
        <taxon>Bacillales</taxon>
        <taxon>Bacillaceae</taxon>
        <taxon>Bacillus</taxon>
        <taxon>Bacillus cereus group</taxon>
    </lineage>
</organism>
<feature type="domain" description="NADPH-dependent FMN reductase-like" evidence="3">
    <location>
        <begin position="2"/>
        <end position="120"/>
    </location>
</feature>
<dbReference type="SUPFAM" id="SSF52218">
    <property type="entry name" value="Flavoproteins"/>
    <property type="match status" value="1"/>
</dbReference>
<name>A0AA44Q5T2_BACCE</name>
<evidence type="ECO:0000259" key="3">
    <source>
        <dbReference type="Pfam" id="PF03358"/>
    </source>
</evidence>
<dbReference type="InterPro" id="IPR005025">
    <property type="entry name" value="FMN_Rdtase-like_dom"/>
</dbReference>